<evidence type="ECO:0000313" key="2">
    <source>
        <dbReference type="Proteomes" id="UP000812287"/>
    </source>
</evidence>
<dbReference type="RefSeq" id="XP_043036185.1">
    <property type="nucleotide sequence ID" value="XM_043184396.1"/>
</dbReference>
<sequence length="439" mass="49425">MALEDAYLNVTSPRFAPTISDVTKCLTNSFPKVVSVDKKPHFMIALDPTLVRVDKRISAALEHNSPGSSFLALVTILHGVAHATLTDKDEWLSDPGHKVEHALFSGIIGIAFASCPIDPILPEISNFTLFTEEGRTYKIDLEKAASWIENDELCPFDLEQLPKENFAAEEVYLQTCAKVNTLCATIIGKLAFCNSQQRQKPPGYYGNNTPLYISFHPAKEMQKEHEYELLIEQRKAKATCSKAWLQLSTCDPASEYRIIFSGLSAVVLERGSYASNHHGLLVSPHYHLYCDDNPPTPVEYPFIDELNRCEKGIPLLTIITYLMLPNTSVHKGVLPAIRNPTTQPEQADQLDAQVWCGSVMDSRETVISIVVKVYPQRHVEAMDKETRRSGDERAGTRMLFTPLGLYHYDIKPRNVTRARVFAANLKHFDEVFDSLMERR</sequence>
<dbReference type="AlphaFoldDB" id="A0A9P8AP84"/>
<accession>A0A9P8AP84</accession>
<comment type="caution">
    <text evidence="1">The sequence shown here is derived from an EMBL/GenBank/DDBJ whole genome shotgun (WGS) entry which is preliminary data.</text>
</comment>
<dbReference type="EMBL" id="MU250549">
    <property type="protein sequence ID" value="KAG7442685.1"/>
    <property type="molecule type" value="Genomic_DNA"/>
</dbReference>
<organism evidence="1 2">
    <name type="scientific">Guyanagaster necrorhizus</name>
    <dbReference type="NCBI Taxonomy" id="856835"/>
    <lineage>
        <taxon>Eukaryota</taxon>
        <taxon>Fungi</taxon>
        <taxon>Dikarya</taxon>
        <taxon>Basidiomycota</taxon>
        <taxon>Agaricomycotina</taxon>
        <taxon>Agaricomycetes</taxon>
        <taxon>Agaricomycetidae</taxon>
        <taxon>Agaricales</taxon>
        <taxon>Marasmiineae</taxon>
        <taxon>Physalacriaceae</taxon>
        <taxon>Guyanagaster</taxon>
    </lineage>
</organism>
<protein>
    <submittedName>
        <fullName evidence="1">Uncharacterized protein</fullName>
    </submittedName>
</protein>
<reference evidence="1" key="1">
    <citation type="submission" date="2020-11" db="EMBL/GenBank/DDBJ databases">
        <title>Adaptations for nitrogen fixation in a non-lichenized fungal sporocarp promotes dispersal by wood-feeding termites.</title>
        <authorList>
            <consortium name="DOE Joint Genome Institute"/>
            <person name="Koch R.A."/>
            <person name="Yoon G."/>
            <person name="Arayal U."/>
            <person name="Lail K."/>
            <person name="Amirebrahimi M."/>
            <person name="Labutti K."/>
            <person name="Lipzen A."/>
            <person name="Riley R."/>
            <person name="Barry K."/>
            <person name="Henrissat B."/>
            <person name="Grigoriev I.V."/>
            <person name="Herr J.R."/>
            <person name="Aime M.C."/>
        </authorList>
    </citation>
    <scope>NUCLEOTIDE SEQUENCE</scope>
    <source>
        <strain evidence="1">MCA 3950</strain>
    </source>
</reference>
<name>A0A9P8AP84_9AGAR</name>
<keyword evidence="2" id="KW-1185">Reference proteome</keyword>
<dbReference type="Proteomes" id="UP000812287">
    <property type="component" value="Unassembled WGS sequence"/>
</dbReference>
<dbReference type="GeneID" id="66106693"/>
<evidence type="ECO:0000313" key="1">
    <source>
        <dbReference type="EMBL" id="KAG7442685.1"/>
    </source>
</evidence>
<dbReference type="OrthoDB" id="2875055at2759"/>
<proteinExistence type="predicted"/>
<gene>
    <name evidence="1" type="ORF">BT62DRAFT_922403</name>
</gene>